<dbReference type="Gene3D" id="3.40.50.300">
    <property type="entry name" value="P-loop containing nucleotide triphosphate hydrolases"/>
    <property type="match status" value="2"/>
</dbReference>
<dbReference type="PANTHER" id="PTHR45626">
    <property type="entry name" value="TRANSCRIPTION TERMINATION FACTOR 2-RELATED"/>
    <property type="match status" value="1"/>
</dbReference>
<dbReference type="OrthoDB" id="1699231at2759"/>
<dbReference type="InterPro" id="IPR038718">
    <property type="entry name" value="SNF2-like_sf"/>
</dbReference>
<dbReference type="PROSITE" id="PS50089">
    <property type="entry name" value="ZF_RING_2"/>
    <property type="match status" value="1"/>
</dbReference>
<evidence type="ECO:0000256" key="5">
    <source>
        <dbReference type="ARBA" id="ARBA00022801"/>
    </source>
</evidence>
<dbReference type="InterPro" id="IPR001841">
    <property type="entry name" value="Znf_RING"/>
</dbReference>
<keyword evidence="8" id="KW-0067">ATP-binding</keyword>
<dbReference type="SUPFAM" id="SSF57850">
    <property type="entry name" value="RING/U-box"/>
    <property type="match status" value="1"/>
</dbReference>
<feature type="region of interest" description="Disordered" evidence="10">
    <location>
        <begin position="1"/>
        <end position="64"/>
    </location>
</feature>
<dbReference type="InterPro" id="IPR049730">
    <property type="entry name" value="SNF2/RAD54-like_C"/>
</dbReference>
<dbReference type="PROSITE" id="PS51194">
    <property type="entry name" value="HELICASE_CTER"/>
    <property type="match status" value="1"/>
</dbReference>
<dbReference type="InterPro" id="IPR014001">
    <property type="entry name" value="Helicase_ATP-bd"/>
</dbReference>
<evidence type="ECO:0000256" key="3">
    <source>
        <dbReference type="ARBA" id="ARBA00022741"/>
    </source>
</evidence>
<dbReference type="InterPro" id="IPR017907">
    <property type="entry name" value="Znf_RING_CS"/>
</dbReference>
<evidence type="ECO:0000256" key="4">
    <source>
        <dbReference type="ARBA" id="ARBA00022771"/>
    </source>
</evidence>
<sequence length="1078" mass="121182">MPLKHRREQYSSFTPNISLRVRENSQQPEVGGPGAPPKRRKVGNEAEPSEKPLGDKHAIQTKKEVDIKENINLGTRMEDTQGVTSHLGNVEVIDLLDDEDDEDEIDLTEREAVIETKAEKHRQPILSPPSSNVPNAGVNNVPPRGIKSKSSSEAKAKVNEDDEINQAANCILRSAMPDLDDDETSWMDQIIHSRPSVNGAANRIEVDTLGNVQLTQEEIMNYLTNLENRPGHVKRRGRLMKAKDLHREGWEADNKGTAMGEVLTGTATSAGPELSSQDAIPNRDEGGEEVDPIQEEKDRVVEAARRLHCRRKRKIVTRREEVLDDTVPDGVKSEGSTEDMKVEISAVGMKVEARPDGVKVEAPAVSMKVEAQAENVKIKFEPEDLVIIAEGPDGRPRRYRRIEELKSFWTVPGMTTPLLDHQILGVDWMVNDKERSEKGLHGGLVADMMGLGKTMQAIATMVLNKPPSDSGPKDPHVTLIVVPAALVHQWKEEIKQHTKEGEFNIFVHHGSNKIKSLQHLRNQDVVITSYHTIMNSHPKMKRPSRHMSKEEVSAWWEEQWETRKEFHRIKFWRVILDESACTSLRAVHKWAISGTPIQNSLFDMYPIFRFLGNRFSELPVFKSIFGITRYNGAARAAKAMQVELAHIMMRRNKEDMLCGRKLLDLTPKAVSTIEVEFSQEERALYRVVEAKTIQQVNDLRRNVGGDNEFYLTALVLLMRLRQICNHPYLIMDAIKKDFSIDDLKAALEQEAVNNPVCESDDDEDLPENIMGAISQQRPVTGASSGLRQILQIAQTEAAGETGTCFICMDIPEDPVMTNCRHVFCQGCITSVIQRAAMDEGDGAKCPSCQREITDQELRAYLPDQDEADGSGESLHNNHWLDQVKTLMPSAKMEALMKQVRSLVHPRLSVLPPTYKLNTQIKMLDLVDLICQDDGYETVRYTGGTSLKQRDDALKRFKHDPDYPIMLTSLRAGGVGLNLTQANLVISIDMWWNAAVEHQAFDRVHRLGQIKEVYVKRFIVKETVEERIKVLQEGKLKVAAAAMGEGLGRVKRLGMKELMGLFGKVVRGEDGIDMVVQAN</sequence>
<dbReference type="GO" id="GO:0008094">
    <property type="term" value="F:ATP-dependent activity, acting on DNA"/>
    <property type="evidence" value="ECO:0007669"/>
    <property type="project" value="TreeGrafter"/>
</dbReference>
<dbReference type="PROSITE" id="PS00518">
    <property type="entry name" value="ZF_RING_1"/>
    <property type="match status" value="1"/>
</dbReference>
<feature type="compositionally biased region" description="Basic and acidic residues" evidence="10">
    <location>
        <begin position="150"/>
        <end position="159"/>
    </location>
</feature>
<protein>
    <submittedName>
        <fullName evidence="14">Uncharacterized protein</fullName>
    </submittedName>
</protein>
<comment type="caution">
    <text evidence="14">The sequence shown here is derived from an EMBL/GenBank/DDBJ whole genome shotgun (WGS) entry which is preliminary data.</text>
</comment>
<evidence type="ECO:0000313" key="15">
    <source>
        <dbReference type="Proteomes" id="UP000698800"/>
    </source>
</evidence>
<dbReference type="Gene3D" id="3.40.50.10810">
    <property type="entry name" value="Tandem AAA-ATPase domain"/>
    <property type="match status" value="1"/>
</dbReference>
<dbReference type="InterPro" id="IPR050628">
    <property type="entry name" value="SNF2_RAD54_helicase_TF"/>
</dbReference>
<dbReference type="AlphaFoldDB" id="A0A9P8I8T5"/>
<keyword evidence="3" id="KW-0547">Nucleotide-binding</keyword>
<evidence type="ECO:0000259" key="12">
    <source>
        <dbReference type="PROSITE" id="PS51192"/>
    </source>
</evidence>
<dbReference type="SUPFAM" id="SSF52540">
    <property type="entry name" value="P-loop containing nucleoside triphosphate hydrolases"/>
    <property type="match status" value="2"/>
</dbReference>
<feature type="domain" description="Helicase ATP-binding" evidence="12">
    <location>
        <begin position="434"/>
        <end position="614"/>
    </location>
</feature>
<accession>A0A9P8I8T5</accession>
<evidence type="ECO:0000313" key="14">
    <source>
        <dbReference type="EMBL" id="KAH0542756.1"/>
    </source>
</evidence>
<organism evidence="14 15">
    <name type="scientific">Glutinoglossum americanum</name>
    <dbReference type="NCBI Taxonomy" id="1670608"/>
    <lineage>
        <taxon>Eukaryota</taxon>
        <taxon>Fungi</taxon>
        <taxon>Dikarya</taxon>
        <taxon>Ascomycota</taxon>
        <taxon>Pezizomycotina</taxon>
        <taxon>Geoglossomycetes</taxon>
        <taxon>Geoglossales</taxon>
        <taxon>Geoglossaceae</taxon>
        <taxon>Glutinoglossum</taxon>
    </lineage>
</organism>
<feature type="region of interest" description="Disordered" evidence="10">
    <location>
        <begin position="117"/>
        <end position="159"/>
    </location>
</feature>
<gene>
    <name evidence="14" type="ORF">FGG08_002895</name>
</gene>
<dbReference type="GO" id="GO:0004386">
    <property type="term" value="F:helicase activity"/>
    <property type="evidence" value="ECO:0007669"/>
    <property type="project" value="UniProtKB-KW"/>
</dbReference>
<evidence type="ECO:0000259" key="13">
    <source>
        <dbReference type="PROSITE" id="PS51194"/>
    </source>
</evidence>
<evidence type="ECO:0000256" key="10">
    <source>
        <dbReference type="SAM" id="MobiDB-lite"/>
    </source>
</evidence>
<feature type="domain" description="RING-type" evidence="11">
    <location>
        <begin position="804"/>
        <end position="849"/>
    </location>
</feature>
<dbReference type="InterPro" id="IPR018957">
    <property type="entry name" value="Znf_C3HC4_RING-type"/>
</dbReference>
<dbReference type="Gene3D" id="3.30.40.10">
    <property type="entry name" value="Zinc/RING finger domain, C3HC4 (zinc finger)"/>
    <property type="match status" value="1"/>
</dbReference>
<proteinExistence type="inferred from homology"/>
<dbReference type="InterPro" id="IPR027417">
    <property type="entry name" value="P-loop_NTPase"/>
</dbReference>
<keyword evidence="7" id="KW-0862">Zinc</keyword>
<dbReference type="GO" id="GO:0008270">
    <property type="term" value="F:zinc ion binding"/>
    <property type="evidence" value="ECO:0007669"/>
    <property type="project" value="UniProtKB-KW"/>
</dbReference>
<dbReference type="CDD" id="cd18008">
    <property type="entry name" value="DEXDc_SHPRH-like"/>
    <property type="match status" value="1"/>
</dbReference>
<evidence type="ECO:0000256" key="6">
    <source>
        <dbReference type="ARBA" id="ARBA00022806"/>
    </source>
</evidence>
<evidence type="ECO:0000259" key="11">
    <source>
        <dbReference type="PROSITE" id="PS50089"/>
    </source>
</evidence>
<keyword evidence="5" id="KW-0378">Hydrolase</keyword>
<feature type="compositionally biased region" description="Low complexity" evidence="10">
    <location>
        <begin position="128"/>
        <end position="149"/>
    </location>
</feature>
<dbReference type="SMART" id="SM00487">
    <property type="entry name" value="DEXDc"/>
    <property type="match status" value="1"/>
</dbReference>
<evidence type="ECO:0000256" key="9">
    <source>
        <dbReference type="PROSITE-ProRule" id="PRU00175"/>
    </source>
</evidence>
<dbReference type="Proteomes" id="UP000698800">
    <property type="component" value="Unassembled WGS sequence"/>
</dbReference>
<dbReference type="Pfam" id="PF00271">
    <property type="entry name" value="Helicase_C"/>
    <property type="match status" value="1"/>
</dbReference>
<dbReference type="InterPro" id="IPR000330">
    <property type="entry name" value="SNF2_N"/>
</dbReference>
<dbReference type="EMBL" id="JAGHQL010000047">
    <property type="protein sequence ID" value="KAH0542756.1"/>
    <property type="molecule type" value="Genomic_DNA"/>
</dbReference>
<keyword evidence="6" id="KW-0347">Helicase</keyword>
<dbReference type="SMART" id="SM00490">
    <property type="entry name" value="HELICc"/>
    <property type="match status" value="1"/>
</dbReference>
<keyword evidence="2" id="KW-0479">Metal-binding</keyword>
<dbReference type="GO" id="GO:0005634">
    <property type="term" value="C:nucleus"/>
    <property type="evidence" value="ECO:0007669"/>
    <property type="project" value="TreeGrafter"/>
</dbReference>
<feature type="domain" description="Helicase C-terminal" evidence="13">
    <location>
        <begin position="891"/>
        <end position="1058"/>
    </location>
</feature>
<feature type="compositionally biased region" description="Basic and acidic residues" evidence="10">
    <location>
        <begin position="42"/>
        <end position="64"/>
    </location>
</feature>
<evidence type="ECO:0000256" key="8">
    <source>
        <dbReference type="ARBA" id="ARBA00022840"/>
    </source>
</evidence>
<dbReference type="GO" id="GO:0006281">
    <property type="term" value="P:DNA repair"/>
    <property type="evidence" value="ECO:0007669"/>
    <property type="project" value="TreeGrafter"/>
</dbReference>
<dbReference type="CDD" id="cd18793">
    <property type="entry name" value="SF2_C_SNF"/>
    <property type="match status" value="1"/>
</dbReference>
<dbReference type="Pfam" id="PF00097">
    <property type="entry name" value="zf-C3HC4"/>
    <property type="match status" value="1"/>
</dbReference>
<evidence type="ECO:0000256" key="7">
    <source>
        <dbReference type="ARBA" id="ARBA00022833"/>
    </source>
</evidence>
<dbReference type="InterPro" id="IPR001650">
    <property type="entry name" value="Helicase_C-like"/>
</dbReference>
<comment type="similarity">
    <text evidence="1">Belongs to the SNF2/RAD54 helicase family.</text>
</comment>
<feature type="region of interest" description="Disordered" evidence="10">
    <location>
        <begin position="267"/>
        <end position="293"/>
    </location>
</feature>
<evidence type="ECO:0000256" key="2">
    <source>
        <dbReference type="ARBA" id="ARBA00022723"/>
    </source>
</evidence>
<dbReference type="GO" id="GO:0005524">
    <property type="term" value="F:ATP binding"/>
    <property type="evidence" value="ECO:0007669"/>
    <property type="project" value="UniProtKB-KW"/>
</dbReference>
<feature type="compositionally biased region" description="Polar residues" evidence="10">
    <location>
        <begin position="267"/>
        <end position="279"/>
    </location>
</feature>
<dbReference type="GO" id="GO:0016787">
    <property type="term" value="F:hydrolase activity"/>
    <property type="evidence" value="ECO:0007669"/>
    <property type="project" value="UniProtKB-KW"/>
</dbReference>
<keyword evidence="4 9" id="KW-0863">Zinc-finger</keyword>
<dbReference type="PROSITE" id="PS51192">
    <property type="entry name" value="HELICASE_ATP_BIND_1"/>
    <property type="match status" value="1"/>
</dbReference>
<evidence type="ECO:0000256" key="1">
    <source>
        <dbReference type="ARBA" id="ARBA00007025"/>
    </source>
</evidence>
<dbReference type="InterPro" id="IPR013083">
    <property type="entry name" value="Znf_RING/FYVE/PHD"/>
</dbReference>
<name>A0A9P8I8T5_9PEZI</name>
<keyword evidence="15" id="KW-1185">Reference proteome</keyword>
<dbReference type="Pfam" id="PF00176">
    <property type="entry name" value="SNF2-rel_dom"/>
    <property type="match status" value="1"/>
</dbReference>
<reference evidence="14" key="1">
    <citation type="submission" date="2021-03" db="EMBL/GenBank/DDBJ databases">
        <title>Comparative genomics and phylogenomic investigation of the class Geoglossomycetes provide insights into ecological specialization and systematics.</title>
        <authorList>
            <person name="Melie T."/>
            <person name="Pirro S."/>
            <person name="Miller A.N."/>
            <person name="Quandt A."/>
        </authorList>
    </citation>
    <scope>NUCLEOTIDE SEQUENCE</scope>
    <source>
        <strain evidence="14">GBOQ0MN5Z8</strain>
    </source>
</reference>
<dbReference type="SMART" id="SM00184">
    <property type="entry name" value="RING"/>
    <property type="match status" value="1"/>
</dbReference>